<evidence type="ECO:0000313" key="4">
    <source>
        <dbReference type="Proteomes" id="UP000006727"/>
    </source>
</evidence>
<proteinExistence type="predicted"/>
<gene>
    <name evidence="3" type="primary">LOC112288269</name>
</gene>
<organism evidence="3 4">
    <name type="scientific">Physcomitrium patens</name>
    <name type="common">Spreading-leaved earth moss</name>
    <name type="synonym">Physcomitrella patens</name>
    <dbReference type="NCBI Taxonomy" id="3218"/>
    <lineage>
        <taxon>Eukaryota</taxon>
        <taxon>Viridiplantae</taxon>
        <taxon>Streptophyta</taxon>
        <taxon>Embryophyta</taxon>
        <taxon>Bryophyta</taxon>
        <taxon>Bryophytina</taxon>
        <taxon>Bryopsida</taxon>
        <taxon>Funariidae</taxon>
        <taxon>Funariales</taxon>
        <taxon>Funariaceae</taxon>
        <taxon>Physcomitrium</taxon>
    </lineage>
</organism>
<dbReference type="InterPro" id="IPR021133">
    <property type="entry name" value="HEAT_type_2"/>
</dbReference>
<dbReference type="InterPro" id="IPR039918">
    <property type="entry name" value="PPP4R4"/>
</dbReference>
<reference evidence="3" key="3">
    <citation type="submission" date="2020-12" db="UniProtKB">
        <authorList>
            <consortium name="EnsemblPlants"/>
        </authorList>
    </citation>
    <scope>IDENTIFICATION</scope>
</reference>
<dbReference type="GeneID" id="112288269"/>
<protein>
    <recommendedName>
        <fullName evidence="5">Serine/threonine-protein phosphatase 4 regulatory subunit 4</fullName>
    </recommendedName>
</protein>
<dbReference type="Gramene" id="Pp3c11_23920V3.4">
    <property type="protein sequence ID" value="Pp3c11_23920V3.4"/>
    <property type="gene ID" value="Pp3c11_23920"/>
</dbReference>
<evidence type="ECO:0000256" key="1">
    <source>
        <dbReference type="PROSITE-ProRule" id="PRU00103"/>
    </source>
</evidence>
<feature type="region of interest" description="Disordered" evidence="2">
    <location>
        <begin position="658"/>
        <end position="679"/>
    </location>
</feature>
<evidence type="ECO:0000256" key="2">
    <source>
        <dbReference type="SAM" id="MobiDB-lite"/>
    </source>
</evidence>
<dbReference type="PANTHER" id="PTHR21467:SF0">
    <property type="entry name" value="SERINE_THREONINE-PROTEIN PHOSPHATASE 4 REGULATORY SUBUNIT 4"/>
    <property type="match status" value="1"/>
</dbReference>
<feature type="compositionally biased region" description="Polar residues" evidence="2">
    <location>
        <begin position="750"/>
        <end position="811"/>
    </location>
</feature>
<dbReference type="RefSeq" id="XP_024388058.1">
    <property type="nucleotide sequence ID" value="XM_024532290.2"/>
</dbReference>
<dbReference type="KEGG" id="ppp:112288269"/>
<dbReference type="Proteomes" id="UP000006727">
    <property type="component" value="Chromosome 11"/>
</dbReference>
<feature type="repeat" description="HEAT" evidence="1">
    <location>
        <begin position="260"/>
        <end position="296"/>
    </location>
</feature>
<keyword evidence="4" id="KW-1185">Reference proteome</keyword>
<dbReference type="Gene3D" id="1.25.10.10">
    <property type="entry name" value="Leucine-rich Repeat Variant"/>
    <property type="match status" value="1"/>
</dbReference>
<dbReference type="InterPro" id="IPR016024">
    <property type="entry name" value="ARM-type_fold"/>
</dbReference>
<feature type="region of interest" description="Disordered" evidence="2">
    <location>
        <begin position="712"/>
        <end position="852"/>
    </location>
</feature>
<feature type="compositionally biased region" description="Low complexity" evidence="2">
    <location>
        <begin position="718"/>
        <end position="749"/>
    </location>
</feature>
<dbReference type="AlphaFoldDB" id="A0A7I4F0M8"/>
<dbReference type="Gramene" id="Pp3c11_23920V3.5">
    <property type="protein sequence ID" value="Pp3c11_23920V3.5"/>
    <property type="gene ID" value="Pp3c11_23920"/>
</dbReference>
<reference evidence="3 4" key="1">
    <citation type="journal article" date="2008" name="Science">
        <title>The Physcomitrella genome reveals evolutionary insights into the conquest of land by plants.</title>
        <authorList>
            <person name="Rensing S."/>
            <person name="Lang D."/>
            <person name="Zimmer A."/>
            <person name="Terry A."/>
            <person name="Salamov A."/>
            <person name="Shapiro H."/>
            <person name="Nishiyama T."/>
            <person name="Perroud P.-F."/>
            <person name="Lindquist E."/>
            <person name="Kamisugi Y."/>
            <person name="Tanahashi T."/>
            <person name="Sakakibara K."/>
            <person name="Fujita T."/>
            <person name="Oishi K."/>
            <person name="Shin-I T."/>
            <person name="Kuroki Y."/>
            <person name="Toyoda A."/>
            <person name="Suzuki Y."/>
            <person name="Hashimoto A."/>
            <person name="Yamaguchi K."/>
            <person name="Sugano A."/>
            <person name="Kohara Y."/>
            <person name="Fujiyama A."/>
            <person name="Anterola A."/>
            <person name="Aoki S."/>
            <person name="Ashton N."/>
            <person name="Barbazuk W.B."/>
            <person name="Barker E."/>
            <person name="Bennetzen J."/>
            <person name="Bezanilla M."/>
            <person name="Blankenship R."/>
            <person name="Cho S.H."/>
            <person name="Dutcher S."/>
            <person name="Estelle M."/>
            <person name="Fawcett J.A."/>
            <person name="Gundlach H."/>
            <person name="Hanada K."/>
            <person name="Heyl A."/>
            <person name="Hicks K.A."/>
            <person name="Hugh J."/>
            <person name="Lohr M."/>
            <person name="Mayer K."/>
            <person name="Melkozernov A."/>
            <person name="Murata T."/>
            <person name="Nelson D."/>
            <person name="Pils B."/>
            <person name="Prigge M."/>
            <person name="Reiss B."/>
            <person name="Renner T."/>
            <person name="Rombauts S."/>
            <person name="Rushton P."/>
            <person name="Sanderfoot A."/>
            <person name="Schween G."/>
            <person name="Shiu S.-H."/>
            <person name="Stueber K."/>
            <person name="Theodoulou F.L."/>
            <person name="Tu H."/>
            <person name="Van de Peer Y."/>
            <person name="Verrier P.J."/>
            <person name="Waters E."/>
            <person name="Wood A."/>
            <person name="Yang L."/>
            <person name="Cove D."/>
            <person name="Cuming A."/>
            <person name="Hasebe M."/>
            <person name="Lucas S."/>
            <person name="Mishler D.B."/>
            <person name="Reski R."/>
            <person name="Grigoriev I."/>
            <person name="Quatrano R.S."/>
            <person name="Boore J.L."/>
        </authorList>
    </citation>
    <scope>NUCLEOTIDE SEQUENCE [LARGE SCALE GENOMIC DNA]</scope>
    <source>
        <strain evidence="3 4">cv. Gransden 2004</strain>
    </source>
</reference>
<evidence type="ECO:0000313" key="3">
    <source>
        <dbReference type="EnsemblPlants" id="Pp3c11_23920V3.4"/>
    </source>
</evidence>
<reference evidence="3 4" key="2">
    <citation type="journal article" date="2018" name="Plant J.">
        <title>The Physcomitrella patens chromosome-scale assembly reveals moss genome structure and evolution.</title>
        <authorList>
            <person name="Lang D."/>
            <person name="Ullrich K.K."/>
            <person name="Murat F."/>
            <person name="Fuchs J."/>
            <person name="Jenkins J."/>
            <person name="Haas F.B."/>
            <person name="Piednoel M."/>
            <person name="Gundlach H."/>
            <person name="Van Bel M."/>
            <person name="Meyberg R."/>
            <person name="Vives C."/>
            <person name="Morata J."/>
            <person name="Symeonidi A."/>
            <person name="Hiss M."/>
            <person name="Muchero W."/>
            <person name="Kamisugi Y."/>
            <person name="Saleh O."/>
            <person name="Blanc G."/>
            <person name="Decker E.L."/>
            <person name="van Gessel N."/>
            <person name="Grimwood J."/>
            <person name="Hayes R.D."/>
            <person name="Graham S.W."/>
            <person name="Gunter L.E."/>
            <person name="McDaniel S.F."/>
            <person name="Hoernstein S.N.W."/>
            <person name="Larsson A."/>
            <person name="Li F.W."/>
            <person name="Perroud P.F."/>
            <person name="Phillips J."/>
            <person name="Ranjan P."/>
            <person name="Rokshar D.S."/>
            <person name="Rothfels C.J."/>
            <person name="Schneider L."/>
            <person name="Shu S."/>
            <person name="Stevenson D.W."/>
            <person name="Thummler F."/>
            <person name="Tillich M."/>
            <person name="Villarreal Aguilar J.C."/>
            <person name="Widiez T."/>
            <person name="Wong G.K."/>
            <person name="Wymore A."/>
            <person name="Zhang Y."/>
            <person name="Zimmer A.D."/>
            <person name="Quatrano R.S."/>
            <person name="Mayer K.F.X."/>
            <person name="Goodstein D."/>
            <person name="Casacuberta J.M."/>
            <person name="Vandepoele K."/>
            <person name="Reski R."/>
            <person name="Cuming A.C."/>
            <person name="Tuskan G.A."/>
            <person name="Maumus F."/>
            <person name="Salse J."/>
            <person name="Schmutz J."/>
            <person name="Rensing S.A."/>
        </authorList>
    </citation>
    <scope>NUCLEOTIDE SEQUENCE [LARGE SCALE GENOMIC DNA]</scope>
    <source>
        <strain evidence="3 4">cv. Gransden 2004</strain>
    </source>
</reference>
<sequence length="852" mass="94557">MVGRCKPAWQKSNQGLSHVVMWHEVNEAVDVSFEDATKEHRRDAERSGEEIERLTVDENLGDIERACLFLASNAHPLQHSCAIGKLPSLFNEYGTKAHEAIFPTLTASLDEYSEHCQIQAAEALTTILLDASLSKEAPDWFFPIAFRMINGVRTPEVMKSWLGTMRALVPVVPQQMLTEDLLQLALARAQGEESKQAHVVASSIFGAIAPFLDGKLILQTYLHKAMGLCQDTDSEVRTCMCEQLNNISRSVGLNTFMIFVFPELNELLRDEELVVQSAAVESLVQLLGFLPPDIRQIQVLPFLRSLCDEGNAAMHVCLARLLGDIIIKMVPDLLEDEATLLLDAYKILSQQANEDVRQLCAYNFPAILKTIGARKYSTMLHATYLQYIQDTSPIVRCTAAACLHEVAKILGKERTASYLRESFYSLLKDPALLVQSKLFGILHVVLGHFSVSNTQSKATTYANMIPSLLQAEKSVSGTNQWRMQRSLLQAFPLLAEYLTSDQIYENFVPICFRYMADGVPPVKISAALALAVFLRNNCKIQQRYELAQKVVKEYGQGQSYWSRLLYIDFCESFLRVASSRMFKESFLELAINALQDPVPSIRMRACQIINPLRTVIRLPDDVALLERINHLATQRLNDTDREVVEAARIASDSQKRVFVLDRDPSHDHPSAQDEYEKMDKLREDEEWNMLSKEEQEEKRKMDDNLQRAKIESLRKSSADATGRSGSTTSASDSSSSNASKKGSTSKTNAPRQGTDSGKSSRSATLSRTKSQLGTSGFTPPASSGSAPTTNVPSSGSNSLSTKRGSLPLSQKSLSPNSPPSRKPPSVASSPNPFADGTLPSNSQVPRRNSAKR</sequence>
<dbReference type="PANTHER" id="PTHR21467">
    <property type="entry name" value="PROTEIN PHOSPHATASE 4 REGULATORY SUBUNIT 4 PPP4R4"/>
    <property type="match status" value="1"/>
</dbReference>
<dbReference type="SUPFAM" id="SSF48371">
    <property type="entry name" value="ARM repeat"/>
    <property type="match status" value="1"/>
</dbReference>
<dbReference type="EMBL" id="ABEU02000011">
    <property type="status" value="NOT_ANNOTATED_CDS"/>
    <property type="molecule type" value="Genomic_DNA"/>
</dbReference>
<dbReference type="InterPro" id="IPR011989">
    <property type="entry name" value="ARM-like"/>
</dbReference>
<accession>A0A7I4F0M8</accession>
<feature type="repeat" description="HEAT" evidence="1">
    <location>
        <begin position="380"/>
        <end position="418"/>
    </location>
</feature>
<name>A0A7I4F0M8_PHYPA</name>
<dbReference type="EnsemblPlants" id="Pp3c11_23920V3.5">
    <property type="protein sequence ID" value="Pp3c11_23920V3.5"/>
    <property type="gene ID" value="Pp3c11_23920"/>
</dbReference>
<evidence type="ECO:0008006" key="5">
    <source>
        <dbReference type="Google" id="ProtNLM"/>
    </source>
</evidence>
<dbReference type="EnsemblPlants" id="Pp3c11_23920V3.4">
    <property type="protein sequence ID" value="Pp3c11_23920V3.4"/>
    <property type="gene ID" value="Pp3c11_23920"/>
</dbReference>
<dbReference type="PROSITE" id="PS50077">
    <property type="entry name" value="HEAT_REPEAT"/>
    <property type="match status" value="2"/>
</dbReference>
<dbReference type="OrthoDB" id="1933966at2759"/>